<dbReference type="Proteomes" id="UP000184356">
    <property type="component" value="Unassembled WGS sequence"/>
</dbReference>
<evidence type="ECO:0000256" key="2">
    <source>
        <dbReference type="ARBA" id="ARBA00017835"/>
    </source>
</evidence>
<evidence type="ECO:0000256" key="1">
    <source>
        <dbReference type="ARBA" id="ARBA00009224"/>
    </source>
</evidence>
<name>A0A1L9T2G6_9EURO</name>
<accession>A0A1L9T2G6</accession>
<dbReference type="PANTHER" id="PTHR11001">
    <property type="entry name" value="MITOCHONDRIAL FISSION PROCESS PROTEIN 1"/>
    <property type="match status" value="1"/>
</dbReference>
<dbReference type="PANTHER" id="PTHR11001:SF2">
    <property type="entry name" value="MITOCHONDRIAL FISSION PROCESS PROTEIN 1"/>
    <property type="match status" value="1"/>
</dbReference>
<dbReference type="InterPro" id="IPR019560">
    <property type="entry name" value="Mitochondrial_18_kDa_protein"/>
</dbReference>
<keyword evidence="6" id="KW-1185">Reference proteome</keyword>
<evidence type="ECO:0000313" key="5">
    <source>
        <dbReference type="EMBL" id="OJJ53607.1"/>
    </source>
</evidence>
<evidence type="ECO:0000313" key="6">
    <source>
        <dbReference type="Proteomes" id="UP000184356"/>
    </source>
</evidence>
<comment type="similarity">
    <text evidence="1">Belongs to the MTFP1 family.</text>
</comment>
<feature type="region of interest" description="Disordered" evidence="4">
    <location>
        <begin position="1"/>
        <end position="33"/>
    </location>
</feature>
<dbReference type="GO" id="GO:0005739">
    <property type="term" value="C:mitochondrion"/>
    <property type="evidence" value="ECO:0007669"/>
    <property type="project" value="TreeGrafter"/>
</dbReference>
<proteinExistence type="inferred from homology"/>
<dbReference type="OrthoDB" id="424969at2759"/>
<dbReference type="GO" id="GO:0000266">
    <property type="term" value="P:mitochondrial fission"/>
    <property type="evidence" value="ECO:0007669"/>
    <property type="project" value="TreeGrafter"/>
</dbReference>
<reference evidence="6" key="1">
    <citation type="journal article" date="2017" name="Genome Biol.">
        <title>Comparative genomics reveals high biological diversity and specific adaptations in the industrially and medically important fungal genus Aspergillus.</title>
        <authorList>
            <person name="de Vries R.P."/>
            <person name="Riley R."/>
            <person name="Wiebenga A."/>
            <person name="Aguilar-Osorio G."/>
            <person name="Amillis S."/>
            <person name="Uchima C.A."/>
            <person name="Anderluh G."/>
            <person name="Asadollahi M."/>
            <person name="Askin M."/>
            <person name="Barry K."/>
            <person name="Battaglia E."/>
            <person name="Bayram O."/>
            <person name="Benocci T."/>
            <person name="Braus-Stromeyer S.A."/>
            <person name="Caldana C."/>
            <person name="Canovas D."/>
            <person name="Cerqueira G.C."/>
            <person name="Chen F."/>
            <person name="Chen W."/>
            <person name="Choi C."/>
            <person name="Clum A."/>
            <person name="Dos Santos R.A."/>
            <person name="Damasio A.R."/>
            <person name="Diallinas G."/>
            <person name="Emri T."/>
            <person name="Fekete E."/>
            <person name="Flipphi M."/>
            <person name="Freyberg S."/>
            <person name="Gallo A."/>
            <person name="Gournas C."/>
            <person name="Habgood R."/>
            <person name="Hainaut M."/>
            <person name="Harispe M.L."/>
            <person name="Henrissat B."/>
            <person name="Hilden K.S."/>
            <person name="Hope R."/>
            <person name="Hossain A."/>
            <person name="Karabika E."/>
            <person name="Karaffa L."/>
            <person name="Karanyi Z."/>
            <person name="Krasevec N."/>
            <person name="Kuo A."/>
            <person name="Kusch H."/>
            <person name="LaButti K."/>
            <person name="Lagendijk E.L."/>
            <person name="Lapidus A."/>
            <person name="Levasseur A."/>
            <person name="Lindquist E."/>
            <person name="Lipzen A."/>
            <person name="Logrieco A.F."/>
            <person name="MacCabe A."/>
            <person name="Maekelae M.R."/>
            <person name="Malavazi I."/>
            <person name="Melin P."/>
            <person name="Meyer V."/>
            <person name="Mielnichuk N."/>
            <person name="Miskei M."/>
            <person name="Molnar A.P."/>
            <person name="Mule G."/>
            <person name="Ngan C.Y."/>
            <person name="Orejas M."/>
            <person name="Orosz E."/>
            <person name="Ouedraogo J.P."/>
            <person name="Overkamp K.M."/>
            <person name="Park H.-S."/>
            <person name="Perrone G."/>
            <person name="Piumi F."/>
            <person name="Punt P.J."/>
            <person name="Ram A.F."/>
            <person name="Ramon A."/>
            <person name="Rauscher S."/>
            <person name="Record E."/>
            <person name="Riano-Pachon D.M."/>
            <person name="Robert V."/>
            <person name="Roehrig J."/>
            <person name="Ruller R."/>
            <person name="Salamov A."/>
            <person name="Salih N.S."/>
            <person name="Samson R.A."/>
            <person name="Sandor E."/>
            <person name="Sanguinetti M."/>
            <person name="Schuetze T."/>
            <person name="Sepcic K."/>
            <person name="Shelest E."/>
            <person name="Sherlock G."/>
            <person name="Sophianopoulou V."/>
            <person name="Squina F.M."/>
            <person name="Sun H."/>
            <person name="Susca A."/>
            <person name="Todd R.B."/>
            <person name="Tsang A."/>
            <person name="Unkles S.E."/>
            <person name="van de Wiele N."/>
            <person name="van Rossen-Uffink D."/>
            <person name="Oliveira J.V."/>
            <person name="Vesth T.C."/>
            <person name="Visser J."/>
            <person name="Yu J.-H."/>
            <person name="Zhou M."/>
            <person name="Andersen M.R."/>
            <person name="Archer D.B."/>
            <person name="Baker S.E."/>
            <person name="Benoit I."/>
            <person name="Brakhage A.A."/>
            <person name="Braus G.H."/>
            <person name="Fischer R."/>
            <person name="Frisvad J.C."/>
            <person name="Goldman G.H."/>
            <person name="Houbraken J."/>
            <person name="Oakley B."/>
            <person name="Pocsi I."/>
            <person name="Scazzocchio C."/>
            <person name="Seiboth B."/>
            <person name="vanKuyk P.A."/>
            <person name="Wortman J."/>
            <person name="Dyer P.S."/>
            <person name="Grigoriev I.V."/>
        </authorList>
    </citation>
    <scope>NUCLEOTIDE SEQUENCE [LARGE SCALE GENOMIC DNA]</scope>
    <source>
        <strain evidence="6">CBS 593.65</strain>
    </source>
</reference>
<protein>
    <recommendedName>
        <fullName evidence="2">Mitochondrial fission process protein 1</fullName>
    </recommendedName>
    <alternativeName>
        <fullName evidence="3">Mitochondrial 18 kDa protein</fullName>
    </alternativeName>
</protein>
<dbReference type="EMBL" id="KV878597">
    <property type="protein sequence ID" value="OJJ53607.1"/>
    <property type="molecule type" value="Genomic_DNA"/>
</dbReference>
<gene>
    <name evidence="5" type="ORF">ASPSYDRAFT_51083</name>
</gene>
<organism evidence="5 6">
    <name type="scientific">Aspergillus sydowii CBS 593.65</name>
    <dbReference type="NCBI Taxonomy" id="1036612"/>
    <lineage>
        <taxon>Eukaryota</taxon>
        <taxon>Fungi</taxon>
        <taxon>Dikarya</taxon>
        <taxon>Ascomycota</taxon>
        <taxon>Pezizomycotina</taxon>
        <taxon>Eurotiomycetes</taxon>
        <taxon>Eurotiomycetidae</taxon>
        <taxon>Eurotiales</taxon>
        <taxon>Aspergillaceae</taxon>
        <taxon>Aspergillus</taxon>
        <taxon>Aspergillus subgen. Nidulantes</taxon>
    </lineage>
</organism>
<dbReference type="RefSeq" id="XP_040697413.1">
    <property type="nucleotide sequence ID" value="XM_040848221.1"/>
</dbReference>
<sequence>MAPVTQTDRDLDGAPPKYTSSGKRPEHTELPPSLQRIVAQADDDESIYDEYWAKEYSEPVPVVRYAAYTSRLRTLALSLQRYIAYTANISDSARPIANPYILTGAHAVSWGYILWDAIHESRKASHKIPQLDANAPPAHPRVAALSKDYRLVGVQRILFHSLASMALPAATIQGVMKCTSWMMKDVKNVRLRTTGTLGLGLSVIPFCPYIFDRPVAKALDWAFSKAI</sequence>
<evidence type="ECO:0000256" key="3">
    <source>
        <dbReference type="ARBA" id="ARBA00029631"/>
    </source>
</evidence>
<dbReference type="AlphaFoldDB" id="A0A1L9T2G6"/>
<evidence type="ECO:0000256" key="4">
    <source>
        <dbReference type="SAM" id="MobiDB-lite"/>
    </source>
</evidence>
<dbReference type="Pfam" id="PF10558">
    <property type="entry name" value="MTP18"/>
    <property type="match status" value="1"/>
</dbReference>
<dbReference type="GeneID" id="63764294"/>
<dbReference type="VEuPathDB" id="FungiDB:ASPSYDRAFT_51083"/>